<dbReference type="AlphaFoldDB" id="A0A9N8YZY4"/>
<evidence type="ECO:0000313" key="2">
    <source>
        <dbReference type="Proteomes" id="UP000789396"/>
    </source>
</evidence>
<organism evidence="1 2">
    <name type="scientific">Racocetra fulgida</name>
    <dbReference type="NCBI Taxonomy" id="60492"/>
    <lineage>
        <taxon>Eukaryota</taxon>
        <taxon>Fungi</taxon>
        <taxon>Fungi incertae sedis</taxon>
        <taxon>Mucoromycota</taxon>
        <taxon>Glomeromycotina</taxon>
        <taxon>Glomeromycetes</taxon>
        <taxon>Diversisporales</taxon>
        <taxon>Gigasporaceae</taxon>
        <taxon>Racocetra</taxon>
    </lineage>
</organism>
<dbReference type="Proteomes" id="UP000789396">
    <property type="component" value="Unassembled WGS sequence"/>
</dbReference>
<dbReference type="EMBL" id="CAJVPZ010000256">
    <property type="protein sequence ID" value="CAG8458978.1"/>
    <property type="molecule type" value="Genomic_DNA"/>
</dbReference>
<accession>A0A9N8YZY4</accession>
<sequence>MKHHSDFNIFQEHHADFNTFQEYYAVSERGNSNEAFIIKIRIDIMNSVVSLREVLVTQ</sequence>
<comment type="caution">
    <text evidence="1">The sequence shown here is derived from an EMBL/GenBank/DDBJ whole genome shotgun (WGS) entry which is preliminary data.</text>
</comment>
<keyword evidence="2" id="KW-1185">Reference proteome</keyword>
<gene>
    <name evidence="1" type="ORF">RFULGI_LOCUS594</name>
</gene>
<reference evidence="1" key="1">
    <citation type="submission" date="2021-06" db="EMBL/GenBank/DDBJ databases">
        <authorList>
            <person name="Kallberg Y."/>
            <person name="Tangrot J."/>
            <person name="Rosling A."/>
        </authorList>
    </citation>
    <scope>NUCLEOTIDE SEQUENCE</scope>
    <source>
        <strain evidence="1">IN212</strain>
    </source>
</reference>
<evidence type="ECO:0000313" key="1">
    <source>
        <dbReference type="EMBL" id="CAG8458978.1"/>
    </source>
</evidence>
<protein>
    <submittedName>
        <fullName evidence="1">1489_t:CDS:1</fullName>
    </submittedName>
</protein>
<name>A0A9N8YZY4_9GLOM</name>
<proteinExistence type="predicted"/>